<name>A0ABU6S427_9FABA</name>
<keyword evidence="1" id="KW-0175">Coiled coil</keyword>
<accession>A0ABU6S427</accession>
<feature type="region of interest" description="Disordered" evidence="2">
    <location>
        <begin position="247"/>
        <end position="268"/>
    </location>
</feature>
<keyword evidence="4" id="KW-1185">Reference proteome</keyword>
<evidence type="ECO:0000313" key="4">
    <source>
        <dbReference type="Proteomes" id="UP001341840"/>
    </source>
</evidence>
<evidence type="ECO:0008006" key="5">
    <source>
        <dbReference type="Google" id="ProtNLM"/>
    </source>
</evidence>
<evidence type="ECO:0000256" key="1">
    <source>
        <dbReference type="SAM" id="Coils"/>
    </source>
</evidence>
<protein>
    <recommendedName>
        <fullName evidence="5">Transposase (Putative), gypsy type</fullName>
    </recommendedName>
</protein>
<gene>
    <name evidence="3" type="ORF">PIB30_004725</name>
</gene>
<dbReference type="Proteomes" id="UP001341840">
    <property type="component" value="Unassembled WGS sequence"/>
</dbReference>
<proteinExistence type="predicted"/>
<dbReference type="EMBL" id="JASCZI010060424">
    <property type="protein sequence ID" value="MED6130861.1"/>
    <property type="molecule type" value="Genomic_DNA"/>
</dbReference>
<sequence length="511" mass="58092">MARGDVNVKPTDVPEDMDWVDDLVLLPKSVMDEELIAYFRESHAICGTVSEESQYEPIPPTRRKGFDVLFECRIVPSQLHPNLWGFMKAFQTVCWYLHLDLSLMAFLYFFHLTQPFSSKKKSQWSSFRAREGHRIFTLYEESFHNFKNYYFKLRAVEGVCPFYENERGEYQFWLYWYSGPESPRLDFDDLDETDQEIVTVLSQCCARAPFNTNVLLTRSPSYIRTELEKITNNSDAYKRMRARKKNQANRLAAASGPETQPATKGPEFKVPKIPTIAADQSKSKKRKGFGHSYGSVYAPNFDAVDFTDEFIMESSRIAMDDAGLKSNLEYMMKVGIKVAGISRALQKKLAECPPTSRTELEQLKEKVAALEKGKEDAEGELSEACAELAKMKKSAEEAKWLRKKVEAKAIELRKKVEGLEVDLAKQKEEYEEPEDDSIKSNDNIAKILVPSLKVHLLHPDNYVAGDQIVWCSDLLPESAGPFFEEKAAEPGDTGKSEPQTGADNAEKIPSA</sequence>
<feature type="coiled-coil region" evidence="1">
    <location>
        <begin position="360"/>
        <end position="429"/>
    </location>
</feature>
<feature type="region of interest" description="Disordered" evidence="2">
    <location>
        <begin position="481"/>
        <end position="511"/>
    </location>
</feature>
<evidence type="ECO:0000313" key="3">
    <source>
        <dbReference type="EMBL" id="MED6130861.1"/>
    </source>
</evidence>
<reference evidence="3 4" key="1">
    <citation type="journal article" date="2023" name="Plants (Basel)">
        <title>Bridging the Gap: Combining Genomics and Transcriptomics Approaches to Understand Stylosanthes scabra, an Orphan Legume from the Brazilian Caatinga.</title>
        <authorList>
            <person name="Ferreira-Neto J.R.C."/>
            <person name="da Silva M.D."/>
            <person name="Binneck E."/>
            <person name="de Melo N.F."/>
            <person name="da Silva R.H."/>
            <person name="de Melo A.L.T.M."/>
            <person name="Pandolfi V."/>
            <person name="Bustamante F.O."/>
            <person name="Brasileiro-Vidal A.C."/>
            <person name="Benko-Iseppon A.M."/>
        </authorList>
    </citation>
    <scope>NUCLEOTIDE SEQUENCE [LARGE SCALE GENOMIC DNA]</scope>
    <source>
        <tissue evidence="3">Leaves</tissue>
    </source>
</reference>
<comment type="caution">
    <text evidence="3">The sequence shown here is derived from an EMBL/GenBank/DDBJ whole genome shotgun (WGS) entry which is preliminary data.</text>
</comment>
<feature type="compositionally biased region" description="Basic and acidic residues" evidence="2">
    <location>
        <begin position="483"/>
        <end position="495"/>
    </location>
</feature>
<organism evidence="3 4">
    <name type="scientific">Stylosanthes scabra</name>
    <dbReference type="NCBI Taxonomy" id="79078"/>
    <lineage>
        <taxon>Eukaryota</taxon>
        <taxon>Viridiplantae</taxon>
        <taxon>Streptophyta</taxon>
        <taxon>Embryophyta</taxon>
        <taxon>Tracheophyta</taxon>
        <taxon>Spermatophyta</taxon>
        <taxon>Magnoliopsida</taxon>
        <taxon>eudicotyledons</taxon>
        <taxon>Gunneridae</taxon>
        <taxon>Pentapetalae</taxon>
        <taxon>rosids</taxon>
        <taxon>fabids</taxon>
        <taxon>Fabales</taxon>
        <taxon>Fabaceae</taxon>
        <taxon>Papilionoideae</taxon>
        <taxon>50 kb inversion clade</taxon>
        <taxon>dalbergioids sensu lato</taxon>
        <taxon>Dalbergieae</taxon>
        <taxon>Pterocarpus clade</taxon>
        <taxon>Stylosanthes</taxon>
    </lineage>
</organism>
<evidence type="ECO:0000256" key="2">
    <source>
        <dbReference type="SAM" id="MobiDB-lite"/>
    </source>
</evidence>